<proteinExistence type="predicted"/>
<gene>
    <name evidence="1" type="ORF">SDC9_31862</name>
</gene>
<evidence type="ECO:0008006" key="2">
    <source>
        <dbReference type="Google" id="ProtNLM"/>
    </source>
</evidence>
<reference evidence="1" key="1">
    <citation type="submission" date="2019-08" db="EMBL/GenBank/DDBJ databases">
        <authorList>
            <person name="Kucharzyk K."/>
            <person name="Murdoch R.W."/>
            <person name="Higgins S."/>
            <person name="Loffler F."/>
        </authorList>
    </citation>
    <scope>NUCLEOTIDE SEQUENCE</scope>
</reference>
<organism evidence="1">
    <name type="scientific">bioreactor metagenome</name>
    <dbReference type="NCBI Taxonomy" id="1076179"/>
    <lineage>
        <taxon>unclassified sequences</taxon>
        <taxon>metagenomes</taxon>
        <taxon>ecological metagenomes</taxon>
    </lineage>
</organism>
<dbReference type="AlphaFoldDB" id="A0A644V3W1"/>
<evidence type="ECO:0000313" key="1">
    <source>
        <dbReference type="EMBL" id="MPL85887.1"/>
    </source>
</evidence>
<name>A0A644V3W1_9ZZZZ</name>
<sequence length="193" mass="22261">MKIKQPAPKPWIVPNPKAFVLGCDPTEFKADDKVKPMEERKPIIFRTVFGLDTGLKYFGGINANLDALGLKYKTNTYIQNLVTDYQVEETSKNKEWDKTASGSIDGRKMEFDTIDPTKKIPVLLTSERLYKVLMNAGEPLLTAKELYEQEIVMIPAVKNKLGRPLIALYRHPRYNYKNQEPYFKRVREAFSIK</sequence>
<protein>
    <recommendedName>
        <fullName evidence="2">Uracil-DNA glycosylase-like domain-containing protein</fullName>
    </recommendedName>
</protein>
<dbReference type="EMBL" id="VSSQ01000213">
    <property type="protein sequence ID" value="MPL85887.1"/>
    <property type="molecule type" value="Genomic_DNA"/>
</dbReference>
<comment type="caution">
    <text evidence="1">The sequence shown here is derived from an EMBL/GenBank/DDBJ whole genome shotgun (WGS) entry which is preliminary data.</text>
</comment>
<accession>A0A644V3W1</accession>